<keyword evidence="2" id="KW-1185">Reference proteome</keyword>
<evidence type="ECO:0000313" key="2">
    <source>
        <dbReference type="Proteomes" id="UP000499080"/>
    </source>
</evidence>
<dbReference type="OrthoDB" id="8124016at2759"/>
<proteinExistence type="predicted"/>
<dbReference type="Proteomes" id="UP000499080">
    <property type="component" value="Unassembled WGS sequence"/>
</dbReference>
<dbReference type="EMBL" id="BGPR01119466">
    <property type="protein sequence ID" value="GBN15837.1"/>
    <property type="molecule type" value="Genomic_DNA"/>
</dbReference>
<protein>
    <submittedName>
        <fullName evidence="1">Uncharacterized protein</fullName>
    </submittedName>
</protein>
<dbReference type="AlphaFoldDB" id="A0A4Y2LR52"/>
<reference evidence="1 2" key="1">
    <citation type="journal article" date="2019" name="Sci. Rep.">
        <title>Orb-weaving spider Araneus ventricosus genome elucidates the spidroin gene catalogue.</title>
        <authorList>
            <person name="Kono N."/>
            <person name="Nakamura H."/>
            <person name="Ohtoshi R."/>
            <person name="Moran D.A.P."/>
            <person name="Shinohara A."/>
            <person name="Yoshida Y."/>
            <person name="Fujiwara M."/>
            <person name="Mori M."/>
            <person name="Tomita M."/>
            <person name="Arakawa K."/>
        </authorList>
    </citation>
    <scope>NUCLEOTIDE SEQUENCE [LARGE SCALE GENOMIC DNA]</scope>
</reference>
<comment type="caution">
    <text evidence="1">The sequence shown here is derived from an EMBL/GenBank/DDBJ whole genome shotgun (WGS) entry which is preliminary data.</text>
</comment>
<accession>A0A4Y2LR52</accession>
<sequence>MIERFHKLKVCIDKALIDVGSDTKVSNLEWSKIKDLIESLQPFKLAVETLCRRDSTLLTAETALKFILEKLLSQDTMLNAELSEALRVRIKERHTIVTGKLKTRKITRHGMTCANCLFIREISRQIWHV</sequence>
<name>A0A4Y2LR52_ARAVE</name>
<gene>
    <name evidence="1" type="ORF">AVEN_248238_1</name>
</gene>
<evidence type="ECO:0000313" key="1">
    <source>
        <dbReference type="EMBL" id="GBN15837.1"/>
    </source>
</evidence>
<organism evidence="1 2">
    <name type="scientific">Araneus ventricosus</name>
    <name type="common">Orbweaver spider</name>
    <name type="synonym">Epeira ventricosa</name>
    <dbReference type="NCBI Taxonomy" id="182803"/>
    <lineage>
        <taxon>Eukaryota</taxon>
        <taxon>Metazoa</taxon>
        <taxon>Ecdysozoa</taxon>
        <taxon>Arthropoda</taxon>
        <taxon>Chelicerata</taxon>
        <taxon>Arachnida</taxon>
        <taxon>Araneae</taxon>
        <taxon>Araneomorphae</taxon>
        <taxon>Entelegynae</taxon>
        <taxon>Araneoidea</taxon>
        <taxon>Araneidae</taxon>
        <taxon>Araneus</taxon>
    </lineage>
</organism>